<dbReference type="InterPro" id="IPR035965">
    <property type="entry name" value="PAS-like_dom_sf"/>
</dbReference>
<keyword evidence="10" id="KW-1185">Reference proteome</keyword>
<evidence type="ECO:0000256" key="3">
    <source>
        <dbReference type="ARBA" id="ARBA00022679"/>
    </source>
</evidence>
<dbReference type="InterPro" id="IPR036890">
    <property type="entry name" value="HATPase_C_sf"/>
</dbReference>
<dbReference type="Gene3D" id="1.10.287.130">
    <property type="match status" value="1"/>
</dbReference>
<sequence length="542" mass="59220">MLTAETVGGVDALVAPVARQPLSLTPDALRRAFPFLILLDAELNILEVGASLAKALPLARAGRSLHDVFRVTQPVLSRDPAHWLAEPGGLCTLRPIVTPQMMLRGAVEPLADGRILLLVSPVFASMDHLNALGLRFSDFARHDAVTDLLLMARSMQMAAHDTQRMARRLRERGDQLNAVLDLSIHGVGYFDPDGVLQLNNTRFTSLLELETERMTGLRLAALDEHLAQRRAGADRGRLALADWALAGSPDEPIPLCLGEADPRHVCLRLRQTHEGGTIVYVQDTTREAQIDRMKSEFLSTAAHELRTPMASIFGYTELLLFKSFSPEEQRSFLQTIHSQTALLVDMVNELLDLARIEAGREKEFRLAPTRLDTIVARAQRAIAPSAARHDLRISLSVGDAMLMVDAAKTHRAVLNVLSNAVKYAPNGGVIEVTSCREQHAGRAMIGLRISDQGIGMSAQQLERVFERFYRADPSGEIPGTGLGMSLVKEIMELQRGEVTVRSDLGAGTCVTLWFAEFANPAAPAASVGANEFMNAVDSITRS</sequence>
<reference evidence="10" key="1">
    <citation type="journal article" date="2019" name="Int. J. Syst. Evol. Microbiol.">
        <title>The Global Catalogue of Microorganisms (GCM) 10K type strain sequencing project: providing services to taxonomists for standard genome sequencing and annotation.</title>
        <authorList>
            <consortium name="The Broad Institute Genomics Platform"/>
            <consortium name="The Broad Institute Genome Sequencing Center for Infectious Disease"/>
            <person name="Wu L."/>
            <person name="Ma J."/>
        </authorList>
    </citation>
    <scope>NUCLEOTIDE SEQUENCE [LARGE SCALE GENOMIC DNA]</scope>
    <source>
        <strain evidence="10">KCTC 52168</strain>
    </source>
</reference>
<dbReference type="InterPro" id="IPR003661">
    <property type="entry name" value="HisK_dim/P_dom"/>
</dbReference>
<dbReference type="InterPro" id="IPR004358">
    <property type="entry name" value="Sig_transdc_His_kin-like_C"/>
</dbReference>
<feature type="domain" description="Histidine kinase" evidence="8">
    <location>
        <begin position="300"/>
        <end position="518"/>
    </location>
</feature>
<dbReference type="InterPro" id="IPR050736">
    <property type="entry name" value="Sensor_HK_Regulatory"/>
</dbReference>
<protein>
    <submittedName>
        <fullName evidence="9">ATP-binding protein</fullName>
    </submittedName>
</protein>
<dbReference type="SUPFAM" id="SSF47384">
    <property type="entry name" value="Homodimeric domain of signal transducing histidine kinase"/>
    <property type="match status" value="1"/>
</dbReference>
<name>A0ABV7H9K9_9BURK</name>
<evidence type="ECO:0000256" key="1">
    <source>
        <dbReference type="ARBA" id="ARBA00000085"/>
    </source>
</evidence>
<keyword evidence="5" id="KW-0418">Kinase</keyword>
<dbReference type="InterPro" id="IPR042463">
    <property type="entry name" value="HNOB_dom_associated_sf"/>
</dbReference>
<comment type="caution">
    <text evidence="9">The sequence shown here is derived from an EMBL/GenBank/DDBJ whole genome shotgun (WGS) entry which is preliminary data.</text>
</comment>
<gene>
    <name evidence="9" type="ORF">ACFOEN_16150</name>
</gene>
<dbReference type="GO" id="GO:0005524">
    <property type="term" value="F:ATP binding"/>
    <property type="evidence" value="ECO:0007669"/>
    <property type="project" value="UniProtKB-KW"/>
</dbReference>
<dbReference type="SUPFAM" id="SSF55874">
    <property type="entry name" value="ATPase domain of HSP90 chaperone/DNA topoisomerase II/histidine kinase"/>
    <property type="match status" value="1"/>
</dbReference>
<dbReference type="Gene3D" id="3.30.450.260">
    <property type="entry name" value="Haem NO binding associated domain"/>
    <property type="match status" value="1"/>
</dbReference>
<dbReference type="Pfam" id="PF00512">
    <property type="entry name" value="HisKA"/>
    <property type="match status" value="1"/>
</dbReference>
<keyword evidence="9" id="KW-0067">ATP-binding</keyword>
<dbReference type="CDD" id="cd00075">
    <property type="entry name" value="HATPase"/>
    <property type="match status" value="1"/>
</dbReference>
<dbReference type="Pfam" id="PF02518">
    <property type="entry name" value="HATPase_c"/>
    <property type="match status" value="1"/>
</dbReference>
<dbReference type="PANTHER" id="PTHR43711:SF1">
    <property type="entry name" value="HISTIDINE KINASE 1"/>
    <property type="match status" value="1"/>
</dbReference>
<evidence type="ECO:0000313" key="9">
    <source>
        <dbReference type="EMBL" id="MFC3149155.1"/>
    </source>
</evidence>
<keyword evidence="2" id="KW-0597">Phosphoprotein</keyword>
<dbReference type="Proteomes" id="UP001595556">
    <property type="component" value="Unassembled WGS sequence"/>
</dbReference>
<comment type="catalytic activity">
    <reaction evidence="1">
        <text>ATP + protein L-histidine = ADP + protein N-phospho-L-histidine.</text>
        <dbReference type="EC" id="2.7.13.3"/>
    </reaction>
</comment>
<dbReference type="InterPro" id="IPR003594">
    <property type="entry name" value="HATPase_dom"/>
</dbReference>
<keyword evidence="7" id="KW-0141">cGMP biosynthesis</keyword>
<evidence type="ECO:0000256" key="5">
    <source>
        <dbReference type="ARBA" id="ARBA00022777"/>
    </source>
</evidence>
<dbReference type="SMART" id="SM00387">
    <property type="entry name" value="HATPase_c"/>
    <property type="match status" value="1"/>
</dbReference>
<organism evidence="9 10">
    <name type="scientific">Piscinibacterium candidicorallinum</name>
    <dbReference type="NCBI Taxonomy" id="1793872"/>
    <lineage>
        <taxon>Bacteria</taxon>
        <taxon>Pseudomonadati</taxon>
        <taxon>Pseudomonadota</taxon>
        <taxon>Betaproteobacteria</taxon>
        <taxon>Burkholderiales</taxon>
        <taxon>Piscinibacterium</taxon>
    </lineage>
</organism>
<dbReference type="Gene3D" id="3.30.565.10">
    <property type="entry name" value="Histidine kinase-like ATPase, C-terminal domain"/>
    <property type="match status" value="1"/>
</dbReference>
<dbReference type="PRINTS" id="PR00344">
    <property type="entry name" value="BCTRLSENSOR"/>
</dbReference>
<dbReference type="EMBL" id="JBHRTI010000010">
    <property type="protein sequence ID" value="MFC3149155.1"/>
    <property type="molecule type" value="Genomic_DNA"/>
</dbReference>
<dbReference type="PANTHER" id="PTHR43711">
    <property type="entry name" value="TWO-COMPONENT HISTIDINE KINASE"/>
    <property type="match status" value="1"/>
</dbReference>
<keyword evidence="4" id="KW-0547">Nucleotide-binding</keyword>
<keyword evidence="6" id="KW-0902">Two-component regulatory system</keyword>
<dbReference type="InterPro" id="IPR011645">
    <property type="entry name" value="HNOB_dom_associated"/>
</dbReference>
<keyword evidence="3" id="KW-0808">Transferase</keyword>
<dbReference type="SMART" id="SM00388">
    <property type="entry name" value="HisKA"/>
    <property type="match status" value="1"/>
</dbReference>
<dbReference type="RefSeq" id="WP_377305699.1">
    <property type="nucleotide sequence ID" value="NZ_CP180191.1"/>
</dbReference>
<dbReference type="InterPro" id="IPR005467">
    <property type="entry name" value="His_kinase_dom"/>
</dbReference>
<dbReference type="CDD" id="cd00082">
    <property type="entry name" value="HisKA"/>
    <property type="match status" value="1"/>
</dbReference>
<evidence type="ECO:0000313" key="10">
    <source>
        <dbReference type="Proteomes" id="UP001595556"/>
    </source>
</evidence>
<evidence type="ECO:0000256" key="4">
    <source>
        <dbReference type="ARBA" id="ARBA00022741"/>
    </source>
</evidence>
<evidence type="ECO:0000256" key="7">
    <source>
        <dbReference type="ARBA" id="ARBA00023293"/>
    </source>
</evidence>
<evidence type="ECO:0000256" key="2">
    <source>
        <dbReference type="ARBA" id="ARBA00022553"/>
    </source>
</evidence>
<dbReference type="Pfam" id="PF07701">
    <property type="entry name" value="HNOBA"/>
    <property type="match status" value="2"/>
</dbReference>
<dbReference type="InterPro" id="IPR036097">
    <property type="entry name" value="HisK_dim/P_sf"/>
</dbReference>
<evidence type="ECO:0000259" key="8">
    <source>
        <dbReference type="PROSITE" id="PS50109"/>
    </source>
</evidence>
<proteinExistence type="predicted"/>
<evidence type="ECO:0000256" key="6">
    <source>
        <dbReference type="ARBA" id="ARBA00023012"/>
    </source>
</evidence>
<dbReference type="PROSITE" id="PS50109">
    <property type="entry name" value="HIS_KIN"/>
    <property type="match status" value="1"/>
</dbReference>
<dbReference type="SUPFAM" id="SSF55785">
    <property type="entry name" value="PYP-like sensor domain (PAS domain)"/>
    <property type="match status" value="1"/>
</dbReference>
<accession>A0ABV7H9K9</accession>